<evidence type="ECO:0000256" key="6">
    <source>
        <dbReference type="PIRSR" id="PIRSR607702-2"/>
    </source>
</evidence>
<evidence type="ECO:0000256" key="4">
    <source>
        <dbReference type="ARBA" id="ARBA00022928"/>
    </source>
</evidence>
<name>A0A8J8SV43_HALGN</name>
<feature type="binding site" evidence="6">
    <location>
        <position position="26"/>
    </location>
    <ligand>
        <name>substrate</name>
    </ligand>
</feature>
<keyword evidence="4" id="KW-0726">Sexual differentiation</keyword>
<organism evidence="7 8">
    <name type="scientific">Halteria grandinella</name>
    <dbReference type="NCBI Taxonomy" id="5974"/>
    <lineage>
        <taxon>Eukaryota</taxon>
        <taxon>Sar</taxon>
        <taxon>Alveolata</taxon>
        <taxon>Ciliophora</taxon>
        <taxon>Intramacronucleata</taxon>
        <taxon>Spirotrichea</taxon>
        <taxon>Stichotrichia</taxon>
        <taxon>Sporadotrichida</taxon>
        <taxon>Halteriidae</taxon>
        <taxon>Halteria</taxon>
    </lineage>
</organism>
<dbReference type="Gene3D" id="3.50.20.20">
    <property type="entry name" value="Janus/Ocnus"/>
    <property type="match status" value="1"/>
</dbReference>
<gene>
    <name evidence="7" type="ORF">FGO68_gene9113</name>
</gene>
<evidence type="ECO:0000256" key="1">
    <source>
        <dbReference type="ARBA" id="ARBA00002508"/>
    </source>
</evidence>
<evidence type="ECO:0000313" key="7">
    <source>
        <dbReference type="EMBL" id="TNV71794.1"/>
    </source>
</evidence>
<feature type="active site" description="Proton acceptor" evidence="5">
    <location>
        <position position="53"/>
    </location>
</feature>
<dbReference type="EMBL" id="RRYP01027365">
    <property type="protein sequence ID" value="TNV71794.1"/>
    <property type="molecule type" value="Genomic_DNA"/>
</dbReference>
<evidence type="ECO:0000256" key="2">
    <source>
        <dbReference type="ARBA" id="ARBA00010971"/>
    </source>
</evidence>
<keyword evidence="8" id="KW-1185">Reference proteome</keyword>
<dbReference type="OrthoDB" id="312774at2759"/>
<dbReference type="AlphaFoldDB" id="A0A8J8SV43"/>
<dbReference type="Proteomes" id="UP000785679">
    <property type="component" value="Unassembled WGS sequence"/>
</dbReference>
<comment type="caution">
    <text evidence="7">The sequence shown here is derived from an EMBL/GenBank/DDBJ whole genome shotgun (WGS) entry which is preliminary data.</text>
</comment>
<comment type="function">
    <text evidence="1">JanA and janB regulate somatic sex differentiation.</text>
</comment>
<dbReference type="PANTHER" id="PTHR12258">
    <property type="entry name" value="JANUS-A/JANUS-B"/>
    <property type="match status" value="1"/>
</dbReference>
<comment type="similarity">
    <text evidence="2">Belongs to the janus family.</text>
</comment>
<dbReference type="GO" id="GO:0101006">
    <property type="term" value="F:protein histidine phosphatase activity"/>
    <property type="evidence" value="ECO:0007669"/>
    <property type="project" value="TreeGrafter"/>
</dbReference>
<dbReference type="GO" id="GO:0030154">
    <property type="term" value="P:cell differentiation"/>
    <property type="evidence" value="ECO:0007669"/>
    <property type="project" value="UniProtKB-KW"/>
</dbReference>
<dbReference type="Pfam" id="PF05005">
    <property type="entry name" value="Ocnus"/>
    <property type="match status" value="1"/>
</dbReference>
<keyword evidence="3" id="KW-0221">Differentiation</keyword>
<evidence type="ECO:0000313" key="8">
    <source>
        <dbReference type="Proteomes" id="UP000785679"/>
    </source>
</evidence>
<evidence type="ECO:0000256" key="3">
    <source>
        <dbReference type="ARBA" id="ARBA00022782"/>
    </source>
</evidence>
<dbReference type="PANTHER" id="PTHR12258:SF5">
    <property type="entry name" value="BCDNA.GH02250-RELATED"/>
    <property type="match status" value="1"/>
</dbReference>
<accession>A0A8J8SV43</accession>
<dbReference type="GO" id="GO:0005829">
    <property type="term" value="C:cytosol"/>
    <property type="evidence" value="ECO:0007669"/>
    <property type="project" value="TreeGrafter"/>
</dbReference>
<sequence length="136" mass="15145">MEEEVGAIDPYKVVPPCHIDPDGTFKYIQIALTVPWSSNPVIFVRGFKKFAYHMNIFDHFEQTELPLIIKANGGRADGIAATCPGGGRIEHKSGEKSVFIYGYSQSYGQPDHTVAQKIVQEAFGAEYKVTWSNEGY</sequence>
<protein>
    <submittedName>
        <fullName evidence="7">Uncharacterized protein</fullName>
    </submittedName>
</protein>
<dbReference type="GO" id="GO:0007548">
    <property type="term" value="P:sex differentiation"/>
    <property type="evidence" value="ECO:0007669"/>
    <property type="project" value="UniProtKB-KW"/>
</dbReference>
<proteinExistence type="inferred from homology"/>
<evidence type="ECO:0000256" key="5">
    <source>
        <dbReference type="PIRSR" id="PIRSR607702-1"/>
    </source>
</evidence>
<dbReference type="SUPFAM" id="SSF143724">
    <property type="entry name" value="PHP14-like"/>
    <property type="match status" value="1"/>
</dbReference>
<dbReference type="InterPro" id="IPR038596">
    <property type="entry name" value="Janus_sf"/>
</dbReference>
<dbReference type="InterPro" id="IPR007702">
    <property type="entry name" value="Janus"/>
</dbReference>
<reference evidence="7" key="1">
    <citation type="submission" date="2019-06" db="EMBL/GenBank/DDBJ databases">
        <authorList>
            <person name="Zheng W."/>
        </authorList>
    </citation>
    <scope>NUCLEOTIDE SEQUENCE</scope>
    <source>
        <strain evidence="7">QDHG01</strain>
    </source>
</reference>